<proteinExistence type="predicted"/>
<gene>
    <name evidence="3" type="ORF">PS645_03635</name>
</gene>
<name>A0A5E6UQ17_PSEFL</name>
<keyword evidence="2" id="KW-0472">Membrane</keyword>
<feature type="region of interest" description="Disordered" evidence="1">
    <location>
        <begin position="85"/>
        <end position="115"/>
    </location>
</feature>
<dbReference type="Proteomes" id="UP000325607">
    <property type="component" value="Unassembled WGS sequence"/>
</dbReference>
<feature type="transmembrane region" description="Helical" evidence="2">
    <location>
        <begin position="42"/>
        <end position="62"/>
    </location>
</feature>
<accession>A0A5E6UQ17</accession>
<protein>
    <recommendedName>
        <fullName evidence="5">Transmembrane protein</fullName>
    </recommendedName>
</protein>
<evidence type="ECO:0000256" key="1">
    <source>
        <dbReference type="SAM" id="MobiDB-lite"/>
    </source>
</evidence>
<evidence type="ECO:0000313" key="4">
    <source>
        <dbReference type="Proteomes" id="UP000325607"/>
    </source>
</evidence>
<reference evidence="3 4" key="1">
    <citation type="submission" date="2019-09" db="EMBL/GenBank/DDBJ databases">
        <authorList>
            <person name="Chandra G."/>
            <person name="Truman W A."/>
        </authorList>
    </citation>
    <scope>NUCLEOTIDE SEQUENCE [LARGE SCALE GENOMIC DNA]</scope>
    <source>
        <strain evidence="3">PS645</strain>
    </source>
</reference>
<evidence type="ECO:0000256" key="2">
    <source>
        <dbReference type="SAM" id="Phobius"/>
    </source>
</evidence>
<sequence>MRKFKKTITNPMTVIAIFATLSETSAAISLPFLDDEERQTYVWFLISFPFYLIFLFFITLNFNYRSLYAPSDFVKGKHFIKAMDNDRSGHGNSKNPIVEPCQQRPNIAQDPPEQPGLRTYLCRRNLVRLAAPFEDLQIFDTRGKNGKIDMRDLCERHPCERSDAPRLVLFITGRDPEKSLRSCAPKFTENAKKHCNSMFCVAYNVISREVTVIAETWPLTSKKEALQAPERPVRKQSEEV</sequence>
<organism evidence="3 4">
    <name type="scientific">Pseudomonas fluorescens</name>
    <dbReference type="NCBI Taxonomy" id="294"/>
    <lineage>
        <taxon>Bacteria</taxon>
        <taxon>Pseudomonadati</taxon>
        <taxon>Pseudomonadota</taxon>
        <taxon>Gammaproteobacteria</taxon>
        <taxon>Pseudomonadales</taxon>
        <taxon>Pseudomonadaceae</taxon>
        <taxon>Pseudomonas</taxon>
    </lineage>
</organism>
<keyword evidence="2" id="KW-0812">Transmembrane</keyword>
<evidence type="ECO:0008006" key="5">
    <source>
        <dbReference type="Google" id="ProtNLM"/>
    </source>
</evidence>
<dbReference type="EMBL" id="CABVGX010000030">
    <property type="protein sequence ID" value="VVN07915.1"/>
    <property type="molecule type" value="Genomic_DNA"/>
</dbReference>
<dbReference type="AlphaFoldDB" id="A0A5E6UQ17"/>
<keyword evidence="2" id="KW-1133">Transmembrane helix</keyword>
<evidence type="ECO:0000313" key="3">
    <source>
        <dbReference type="EMBL" id="VVN07915.1"/>
    </source>
</evidence>
<dbReference type="RefSeq" id="WP_224787725.1">
    <property type="nucleotide sequence ID" value="NZ_CABVGX010000030.1"/>
</dbReference>